<evidence type="ECO:0000313" key="2">
    <source>
        <dbReference type="EMBL" id="GAA2725596.1"/>
    </source>
</evidence>
<proteinExistence type="predicted"/>
<dbReference type="Gene3D" id="3.20.180.10">
    <property type="entry name" value="PNP-oxidase-like"/>
    <property type="match status" value="1"/>
</dbReference>
<gene>
    <name evidence="2" type="ORF">GCM10010439_25890</name>
</gene>
<protein>
    <submittedName>
        <fullName evidence="2">DUF2470 domain-containing protein</fullName>
    </submittedName>
</protein>
<dbReference type="RefSeq" id="WP_344450576.1">
    <property type="nucleotide sequence ID" value="NZ_BAAATZ010000009.1"/>
</dbReference>
<evidence type="ECO:0000313" key="3">
    <source>
        <dbReference type="Proteomes" id="UP001501842"/>
    </source>
</evidence>
<keyword evidence="3" id="KW-1185">Reference proteome</keyword>
<dbReference type="InterPro" id="IPR019595">
    <property type="entry name" value="DUF2470"/>
</dbReference>
<dbReference type="SUPFAM" id="SSF50475">
    <property type="entry name" value="FMN-binding split barrel"/>
    <property type="match status" value="1"/>
</dbReference>
<dbReference type="PANTHER" id="PTHR13343:SF24">
    <property type="entry name" value="OS07G0573800 PROTEIN"/>
    <property type="match status" value="1"/>
</dbReference>
<dbReference type="PANTHER" id="PTHR13343">
    <property type="entry name" value="CREG1 PROTEIN"/>
    <property type="match status" value="1"/>
</dbReference>
<sequence length="259" mass="28234">MTCRPGPAERARTLAYGVAGGSLTALDLTEELVAAHVTGPDGAPLLLMPSASPVVQSLRHAPDLPVTLQITDLSPVPLPDRVRGTAWLHGWVTEVPAESRREAAVRLSRLHPRPDLLDIGVRIPLPGDEPEWTILSLEVAEVHLRDMWGDSVIEPEDYAEAAPDPFVAVEPALVSHLDSHHRNELQALFGHRFGDVTPAPSVRAVGLDCFGLRVRCTPPDASAPPPFDLRFPFPEPVTDMAALRRAYRHLFHEARHPAA</sequence>
<organism evidence="2 3">
    <name type="scientific">Actinocorallia aurantiaca</name>
    <dbReference type="NCBI Taxonomy" id="46204"/>
    <lineage>
        <taxon>Bacteria</taxon>
        <taxon>Bacillati</taxon>
        <taxon>Actinomycetota</taxon>
        <taxon>Actinomycetes</taxon>
        <taxon>Streptosporangiales</taxon>
        <taxon>Thermomonosporaceae</taxon>
        <taxon>Actinocorallia</taxon>
    </lineage>
</organism>
<dbReference type="InterPro" id="IPR037119">
    <property type="entry name" value="Haem_oxidase_HugZ-like_sf"/>
</dbReference>
<reference evidence="2 3" key="1">
    <citation type="journal article" date="2019" name="Int. J. Syst. Evol. Microbiol.">
        <title>The Global Catalogue of Microorganisms (GCM) 10K type strain sequencing project: providing services to taxonomists for standard genome sequencing and annotation.</title>
        <authorList>
            <consortium name="The Broad Institute Genomics Platform"/>
            <consortium name="The Broad Institute Genome Sequencing Center for Infectious Disease"/>
            <person name="Wu L."/>
            <person name="Ma J."/>
        </authorList>
    </citation>
    <scope>NUCLEOTIDE SEQUENCE [LARGE SCALE GENOMIC DNA]</scope>
    <source>
        <strain evidence="2 3">JCM 8201</strain>
    </source>
</reference>
<dbReference type="Proteomes" id="UP001501842">
    <property type="component" value="Unassembled WGS sequence"/>
</dbReference>
<accession>A0ABN3UAL0</accession>
<evidence type="ECO:0000259" key="1">
    <source>
        <dbReference type="Pfam" id="PF10615"/>
    </source>
</evidence>
<dbReference type="EMBL" id="BAAATZ010000009">
    <property type="protein sequence ID" value="GAA2725596.1"/>
    <property type="molecule type" value="Genomic_DNA"/>
</dbReference>
<name>A0ABN3UAL0_9ACTN</name>
<feature type="domain" description="DUF2470" evidence="1">
    <location>
        <begin position="172"/>
        <end position="246"/>
    </location>
</feature>
<dbReference type="Pfam" id="PF10615">
    <property type="entry name" value="DUF2470"/>
    <property type="match status" value="1"/>
</dbReference>
<comment type="caution">
    <text evidence="2">The sequence shown here is derived from an EMBL/GenBank/DDBJ whole genome shotgun (WGS) entry which is preliminary data.</text>
</comment>